<accession>A0A3R9P6Q0</accession>
<dbReference type="Gene3D" id="3.40.50.1820">
    <property type="entry name" value="alpha/beta hydrolase"/>
    <property type="match status" value="1"/>
</dbReference>
<evidence type="ECO:0000313" key="2">
    <source>
        <dbReference type="EMBL" id="RSL32400.1"/>
    </source>
</evidence>
<protein>
    <submittedName>
        <fullName evidence="2">Alpha/beta hydrolase</fullName>
    </submittedName>
</protein>
<evidence type="ECO:0000256" key="1">
    <source>
        <dbReference type="SAM" id="Phobius"/>
    </source>
</evidence>
<dbReference type="EMBL" id="RBVX01000015">
    <property type="protein sequence ID" value="RSL32400.1"/>
    <property type="molecule type" value="Genomic_DNA"/>
</dbReference>
<feature type="transmembrane region" description="Helical" evidence="1">
    <location>
        <begin position="12"/>
        <end position="29"/>
    </location>
</feature>
<dbReference type="OrthoDB" id="503948at2"/>
<keyword evidence="1" id="KW-0472">Membrane</keyword>
<dbReference type="AlphaFoldDB" id="A0A3R9P6Q0"/>
<comment type="caution">
    <text evidence="2">The sequence shown here is derived from an EMBL/GenBank/DDBJ whole genome shotgun (WGS) entry which is preliminary data.</text>
</comment>
<evidence type="ECO:0000313" key="3">
    <source>
        <dbReference type="Proteomes" id="UP000275076"/>
    </source>
</evidence>
<keyword evidence="2" id="KW-0378">Hydrolase</keyword>
<gene>
    <name evidence="2" type="ORF">D7Z54_16035</name>
</gene>
<dbReference type="InterPro" id="IPR010315">
    <property type="entry name" value="DUF915_hydro-like"/>
</dbReference>
<proteinExistence type="predicted"/>
<keyword evidence="1" id="KW-1133">Transmembrane helix</keyword>
<dbReference type="Pfam" id="PF06028">
    <property type="entry name" value="DUF915"/>
    <property type="match status" value="1"/>
</dbReference>
<dbReference type="InterPro" id="IPR029058">
    <property type="entry name" value="AB_hydrolase_fold"/>
</dbReference>
<sequence length="104" mass="11653">MPEKFIQYRKKSLLFTVILFVCCTAIFFINDKPTDSMKSEDITPTLFVHGFKGGPGSFNTLLDRFDRNDWGTKGLTFHVTSSGNLQVTGSISNGKNPFIQIISK</sequence>
<keyword evidence="1" id="KW-0812">Transmembrane</keyword>
<keyword evidence="3" id="KW-1185">Reference proteome</keyword>
<reference evidence="2 3" key="1">
    <citation type="submission" date="2018-10" db="EMBL/GenBank/DDBJ databases">
        <title>Draft genome sequence of Bacillus salarius IM0101, isolated from a hypersaline soil in Inner Mongolia, China.</title>
        <authorList>
            <person name="Yamprayoonswat W."/>
            <person name="Boonvisut S."/>
            <person name="Jumpathong W."/>
            <person name="Sittihan S."/>
            <person name="Ruangsuj P."/>
            <person name="Wanthongcharoen S."/>
            <person name="Thongpramul N."/>
            <person name="Pimmason S."/>
            <person name="Yu B."/>
            <person name="Yasawong M."/>
        </authorList>
    </citation>
    <scope>NUCLEOTIDE SEQUENCE [LARGE SCALE GENOMIC DNA]</scope>
    <source>
        <strain evidence="2 3">IM0101</strain>
    </source>
</reference>
<dbReference type="GO" id="GO:0016787">
    <property type="term" value="F:hydrolase activity"/>
    <property type="evidence" value="ECO:0007669"/>
    <property type="project" value="UniProtKB-KW"/>
</dbReference>
<name>A0A3R9P6Q0_9BACI</name>
<dbReference type="Proteomes" id="UP000275076">
    <property type="component" value="Unassembled WGS sequence"/>
</dbReference>
<organism evidence="2 3">
    <name type="scientific">Salibacterium salarium</name>
    <dbReference type="NCBI Taxonomy" id="284579"/>
    <lineage>
        <taxon>Bacteria</taxon>
        <taxon>Bacillati</taxon>
        <taxon>Bacillota</taxon>
        <taxon>Bacilli</taxon>
        <taxon>Bacillales</taxon>
        <taxon>Bacillaceae</taxon>
    </lineage>
</organism>